<evidence type="ECO:0000256" key="5">
    <source>
        <dbReference type="ARBA" id="ARBA00022475"/>
    </source>
</evidence>
<name>J5KL36_9GAMM</name>
<comment type="similarity">
    <text evidence="2 13">Belongs to the OXA1/ALB3/YidC family. Type 1 subfamily.</text>
</comment>
<dbReference type="CDD" id="cd19961">
    <property type="entry name" value="EcYidC-like_peri"/>
    <property type="match status" value="1"/>
</dbReference>
<keyword evidence="5 13" id="KW-1003">Cell membrane</keyword>
<keyword evidence="4 13" id="KW-0813">Transport</keyword>
<dbReference type="InterPro" id="IPR047196">
    <property type="entry name" value="YidC_ALB_C"/>
</dbReference>
<dbReference type="Proteomes" id="UP000010116">
    <property type="component" value="Unassembled WGS sequence"/>
</dbReference>
<dbReference type="HAMAP" id="MF_01810">
    <property type="entry name" value="YidC_type1"/>
    <property type="match status" value="1"/>
</dbReference>
<dbReference type="InterPro" id="IPR038221">
    <property type="entry name" value="YidC_periplasmic_sf"/>
</dbReference>
<evidence type="ECO:0000256" key="10">
    <source>
        <dbReference type="ARBA" id="ARBA00023186"/>
    </source>
</evidence>
<feature type="transmembrane region" description="Helical" evidence="13">
    <location>
        <begin position="312"/>
        <end position="332"/>
    </location>
</feature>
<evidence type="ECO:0000259" key="15">
    <source>
        <dbReference type="Pfam" id="PF14849"/>
    </source>
</evidence>
<evidence type="ECO:0000256" key="4">
    <source>
        <dbReference type="ARBA" id="ARBA00022448"/>
    </source>
</evidence>
<dbReference type="GO" id="GO:0005886">
    <property type="term" value="C:plasma membrane"/>
    <property type="evidence" value="ECO:0007669"/>
    <property type="project" value="UniProtKB-SubCell"/>
</dbReference>
<evidence type="ECO:0000256" key="3">
    <source>
        <dbReference type="ARBA" id="ARBA00015325"/>
    </source>
</evidence>
<dbReference type="PANTHER" id="PTHR12428">
    <property type="entry name" value="OXA1"/>
    <property type="match status" value="1"/>
</dbReference>
<dbReference type="InterPro" id="IPR019998">
    <property type="entry name" value="Membr_insert_YidC"/>
</dbReference>
<dbReference type="Pfam" id="PF14849">
    <property type="entry name" value="YidC_periplas"/>
    <property type="match status" value="1"/>
</dbReference>
<dbReference type="Pfam" id="PF02096">
    <property type="entry name" value="60KD_IMP"/>
    <property type="match status" value="1"/>
</dbReference>
<gene>
    <name evidence="13" type="primary">yidC</name>
    <name evidence="16" type="ORF">NT02SARS_1378</name>
</gene>
<evidence type="ECO:0000256" key="6">
    <source>
        <dbReference type="ARBA" id="ARBA00022692"/>
    </source>
</evidence>
<accession>J5KL36</accession>
<evidence type="ECO:0000256" key="12">
    <source>
        <dbReference type="ARBA" id="ARBA00033342"/>
    </source>
</evidence>
<dbReference type="PRINTS" id="PR01900">
    <property type="entry name" value="YIDCPROTEIN"/>
</dbReference>
<proteinExistence type="inferred from homology"/>
<comment type="subunit">
    <text evidence="13">Interacts with the Sec translocase complex via SecD. Specifically interacts with transmembrane segments of nascent integral membrane proteins during membrane integration.</text>
</comment>
<evidence type="ECO:0000313" key="17">
    <source>
        <dbReference type="Proteomes" id="UP000010116"/>
    </source>
</evidence>
<keyword evidence="10 13" id="KW-0143">Chaperone</keyword>
<dbReference type="InterPro" id="IPR028055">
    <property type="entry name" value="YidC/Oxa/ALB_C"/>
</dbReference>
<keyword evidence="6 13" id="KW-0812">Transmembrane</keyword>
<keyword evidence="7 13" id="KW-0653">Protein transport</keyword>
<comment type="subcellular location">
    <subcellularLocation>
        <location evidence="1">Cell inner membrane</location>
        <topology evidence="1">Multi-pass membrane protein</topology>
    </subcellularLocation>
    <subcellularLocation>
        <location evidence="13">Cell membrane</location>
        <topology evidence="13">Multi-pass membrane protein</topology>
    </subcellularLocation>
</comment>
<protein>
    <recommendedName>
        <fullName evidence="3 13">Membrane protein insertase YidC</fullName>
    </recommendedName>
    <alternativeName>
        <fullName evidence="12 13">Foldase YidC</fullName>
    </alternativeName>
    <alternativeName>
        <fullName evidence="11 13">Membrane integrase YidC</fullName>
    </alternativeName>
    <alternativeName>
        <fullName evidence="13">Membrane protein YidC</fullName>
    </alternativeName>
</protein>
<feature type="transmembrane region" description="Helical" evidence="13">
    <location>
        <begin position="418"/>
        <end position="435"/>
    </location>
</feature>
<evidence type="ECO:0000313" key="16">
    <source>
        <dbReference type="EMBL" id="EJP73056.1"/>
    </source>
</evidence>
<reference evidence="16 17" key="1">
    <citation type="journal article" date="2012" name="ISME J.">
        <title>Genomic insights to SAR86, an abundant and uncultivated marine bacterial lineage.</title>
        <authorList>
            <person name="Dupont C.L."/>
            <person name="Rusch D.B."/>
            <person name="Yooseph S."/>
            <person name="Lombardo M.J."/>
            <person name="Richter R.A."/>
            <person name="Valas R."/>
            <person name="Novotny M."/>
            <person name="Yee-Greenbaum J."/>
            <person name="Selengut J.D."/>
            <person name="Haft D.H."/>
            <person name="Halpern A.L."/>
            <person name="Lasken R.S."/>
            <person name="Nealson K."/>
            <person name="Friedman R."/>
            <person name="Venter J.C."/>
        </authorList>
    </citation>
    <scope>NUCLEOTIDE SEQUENCE [LARGE SCALE GENOMIC DNA]</scope>
</reference>
<feature type="transmembrane region" description="Helical" evidence="13">
    <location>
        <begin position="378"/>
        <end position="398"/>
    </location>
</feature>
<feature type="domain" description="Membrane insertase YidC/Oxa/ALB C-terminal" evidence="14">
    <location>
        <begin position="312"/>
        <end position="491"/>
    </location>
</feature>
<keyword evidence="8 13" id="KW-1133">Transmembrane helix</keyword>
<dbReference type="EMBL" id="JH611183">
    <property type="protein sequence ID" value="EJP73056.1"/>
    <property type="molecule type" value="Genomic_DNA"/>
</dbReference>
<dbReference type="InterPro" id="IPR028053">
    <property type="entry name" value="Membr_insert_YidC_N"/>
</dbReference>
<evidence type="ECO:0000256" key="1">
    <source>
        <dbReference type="ARBA" id="ARBA00004429"/>
    </source>
</evidence>
<dbReference type="CDD" id="cd20070">
    <property type="entry name" value="5TM_YidC_Alb3"/>
    <property type="match status" value="1"/>
</dbReference>
<sequence>MMYLFTSQNRVIDQQEHIKDATADREFVLANDSVVFLENDKLEIVVDVATGNILEARLKKYLVENIEGSFGVRVFGSDPLTNFKYYLRTGFVGTDGLSNYSLSSKHNDGVVLINNEGYEKHISFINDGYELEIKDVKPGPSTSSAYAALYRTKQRALDIKTDFLAGGMMNNASFEGVGFSNEVTPYEAKRLRALDRGDIVYDKQFGGWVGFVQKYFLASLIGSDDVAYNYFAEKNLKSGLYTMGYTSATDSKTEEVYISEFTHRVFIGPKISKDLAARAENLELSIDMGWFWFLSQPMVASIDFINGVVGNWGVSIVIFTILLKLLLFPVTGKGFKSMAAMRKAMPELKEVQDRYKNDRQKIGTETLRIYRKYGANPIGGCLPLIAQLPFFVALFFGLREMVELRYSPFFFWIQDLSAPDPLFILPALFGLIMVLTQKLNPQPPNMDPMQQNIMKVMPVMFSLFFIFFPSALALYSVVNGAVSLVQQRALYKRLGA</sequence>
<dbReference type="GO" id="GO:0032977">
    <property type="term" value="F:membrane insertase activity"/>
    <property type="evidence" value="ECO:0007669"/>
    <property type="project" value="InterPro"/>
</dbReference>
<dbReference type="PANTHER" id="PTHR12428:SF65">
    <property type="entry name" value="CYTOCHROME C OXIDASE ASSEMBLY PROTEIN COX18, MITOCHONDRIAL"/>
    <property type="match status" value="1"/>
</dbReference>
<dbReference type="InterPro" id="IPR001708">
    <property type="entry name" value="YidC/ALB3/OXA1/COX18"/>
</dbReference>
<dbReference type="PRINTS" id="PR00701">
    <property type="entry name" value="60KDINNERMP"/>
</dbReference>
<dbReference type="GO" id="GO:0051205">
    <property type="term" value="P:protein insertion into membrane"/>
    <property type="evidence" value="ECO:0007669"/>
    <property type="project" value="TreeGrafter"/>
</dbReference>
<feature type="domain" description="Membrane insertase YidC N-terminal" evidence="15">
    <location>
        <begin position="37"/>
        <end position="299"/>
    </location>
</feature>
<evidence type="ECO:0000256" key="8">
    <source>
        <dbReference type="ARBA" id="ARBA00022989"/>
    </source>
</evidence>
<evidence type="ECO:0000259" key="14">
    <source>
        <dbReference type="Pfam" id="PF02096"/>
    </source>
</evidence>
<dbReference type="NCBIfam" id="TIGR03593">
    <property type="entry name" value="yidC_nterm"/>
    <property type="match status" value="1"/>
</dbReference>
<dbReference type="Gene3D" id="2.70.98.90">
    <property type="match status" value="1"/>
</dbReference>
<dbReference type="NCBIfam" id="TIGR03592">
    <property type="entry name" value="yidC_oxa1_cterm"/>
    <property type="match status" value="1"/>
</dbReference>
<comment type="function">
    <text evidence="13">Required for the insertion and/or proper folding and/or complex formation of integral membrane proteins into the membrane. Involved in integration of membrane proteins that insert both dependently and independently of the Sec translocase complex, as well as at least some lipoproteins. Aids folding of multispanning membrane proteins.</text>
</comment>
<evidence type="ECO:0000256" key="13">
    <source>
        <dbReference type="HAMAP-Rule" id="MF_01810"/>
    </source>
</evidence>
<evidence type="ECO:0000256" key="7">
    <source>
        <dbReference type="ARBA" id="ARBA00022927"/>
    </source>
</evidence>
<evidence type="ECO:0000256" key="11">
    <source>
        <dbReference type="ARBA" id="ARBA00033245"/>
    </source>
</evidence>
<dbReference type="AlphaFoldDB" id="J5KL36"/>
<dbReference type="GO" id="GO:0015031">
    <property type="term" value="P:protein transport"/>
    <property type="evidence" value="ECO:0007669"/>
    <property type="project" value="UniProtKB-KW"/>
</dbReference>
<evidence type="ECO:0000256" key="9">
    <source>
        <dbReference type="ARBA" id="ARBA00023136"/>
    </source>
</evidence>
<feature type="transmembrane region" description="Helical" evidence="13">
    <location>
        <begin position="456"/>
        <end position="478"/>
    </location>
</feature>
<organism evidence="16 17">
    <name type="scientific">SAR86 cluster bacterium SAR86B</name>
    <dbReference type="NCBI Taxonomy" id="1123867"/>
    <lineage>
        <taxon>Bacteria</taxon>
        <taxon>Pseudomonadati</taxon>
        <taxon>Pseudomonadota</taxon>
        <taxon>Gammaproteobacteria</taxon>
        <taxon>SAR86 cluster</taxon>
    </lineage>
</organism>
<evidence type="ECO:0000256" key="2">
    <source>
        <dbReference type="ARBA" id="ARBA00010527"/>
    </source>
</evidence>
<keyword evidence="9 13" id="KW-0472">Membrane</keyword>
<dbReference type="HOGENOM" id="CLU_016535_3_0_6"/>